<keyword evidence="3 6" id="KW-0479">Metal-binding</keyword>
<evidence type="ECO:0000256" key="5">
    <source>
        <dbReference type="ARBA" id="ARBA00023004"/>
    </source>
</evidence>
<evidence type="ECO:0000256" key="7">
    <source>
        <dbReference type="SAM" id="Phobius"/>
    </source>
</evidence>
<dbReference type="InterPro" id="IPR017972">
    <property type="entry name" value="Cyt_P450_CS"/>
</dbReference>
<keyword evidence="7" id="KW-1133">Transmembrane helix</keyword>
<comment type="similarity">
    <text evidence="1 6">Belongs to the cytochrome P450 family.</text>
</comment>
<comment type="caution">
    <text evidence="8">The sequence shown here is derived from an EMBL/GenBank/DDBJ whole genome shotgun (WGS) entry which is preliminary data.</text>
</comment>
<evidence type="ECO:0008006" key="10">
    <source>
        <dbReference type="Google" id="ProtNLM"/>
    </source>
</evidence>
<evidence type="ECO:0000256" key="4">
    <source>
        <dbReference type="ARBA" id="ARBA00023002"/>
    </source>
</evidence>
<dbReference type="PROSITE" id="PS00086">
    <property type="entry name" value="CYTOCHROME_P450"/>
    <property type="match status" value="1"/>
</dbReference>
<protein>
    <recommendedName>
        <fullName evidence="10">Cytochrome P450</fullName>
    </recommendedName>
</protein>
<dbReference type="Gene3D" id="1.10.630.10">
    <property type="entry name" value="Cytochrome P450"/>
    <property type="match status" value="1"/>
</dbReference>
<dbReference type="EMBL" id="JACEIK010000124">
    <property type="protein sequence ID" value="MCD7450275.1"/>
    <property type="molecule type" value="Genomic_DNA"/>
</dbReference>
<evidence type="ECO:0000256" key="6">
    <source>
        <dbReference type="RuleBase" id="RU000461"/>
    </source>
</evidence>
<proteinExistence type="inferred from homology"/>
<dbReference type="Pfam" id="PF00067">
    <property type="entry name" value="p450"/>
    <property type="match status" value="1"/>
</dbReference>
<keyword evidence="7" id="KW-0812">Transmembrane</keyword>
<accession>A0ABS8RW81</accession>
<evidence type="ECO:0000256" key="2">
    <source>
        <dbReference type="ARBA" id="ARBA00022617"/>
    </source>
</evidence>
<keyword evidence="6" id="KW-0503">Monooxygenase</keyword>
<dbReference type="InterPro" id="IPR036396">
    <property type="entry name" value="Cyt_P450_sf"/>
</dbReference>
<evidence type="ECO:0000313" key="9">
    <source>
        <dbReference type="Proteomes" id="UP000823775"/>
    </source>
</evidence>
<reference evidence="8 9" key="1">
    <citation type="journal article" date="2021" name="BMC Genomics">
        <title>Datura genome reveals duplications of psychoactive alkaloid biosynthetic genes and high mutation rate following tissue culture.</title>
        <authorList>
            <person name="Rajewski A."/>
            <person name="Carter-House D."/>
            <person name="Stajich J."/>
            <person name="Litt A."/>
        </authorList>
    </citation>
    <scope>NUCLEOTIDE SEQUENCE [LARGE SCALE GENOMIC DNA]</scope>
    <source>
        <strain evidence="8">AR-01</strain>
    </source>
</reference>
<organism evidence="8 9">
    <name type="scientific">Datura stramonium</name>
    <name type="common">Jimsonweed</name>
    <name type="synonym">Common thornapple</name>
    <dbReference type="NCBI Taxonomy" id="4076"/>
    <lineage>
        <taxon>Eukaryota</taxon>
        <taxon>Viridiplantae</taxon>
        <taxon>Streptophyta</taxon>
        <taxon>Embryophyta</taxon>
        <taxon>Tracheophyta</taxon>
        <taxon>Spermatophyta</taxon>
        <taxon>Magnoliopsida</taxon>
        <taxon>eudicotyledons</taxon>
        <taxon>Gunneridae</taxon>
        <taxon>Pentapetalae</taxon>
        <taxon>asterids</taxon>
        <taxon>lamiids</taxon>
        <taxon>Solanales</taxon>
        <taxon>Solanaceae</taxon>
        <taxon>Solanoideae</taxon>
        <taxon>Datureae</taxon>
        <taxon>Datura</taxon>
    </lineage>
</organism>
<keyword evidence="5 6" id="KW-0408">Iron</keyword>
<keyword evidence="7" id="KW-0472">Membrane</keyword>
<dbReference type="CDD" id="cd11072">
    <property type="entry name" value="CYP71-like"/>
    <property type="match status" value="1"/>
</dbReference>
<sequence>MELQYSNFSMLVAFLIFVTVAVKLWKNSKIQSKLPPGPRKLPLIGNLHQLSSSLPHHNLRNLAMKYGPIMHLQLGEVSVVVVSSPQVAKEVTKTHDLIFANRPQILASEILTSNSPNLSFSPYGPVWRQLRKVCVFELLSAKRVQSFESIREEEVENLIEAISLTPPQVPINISKMIFSMTNNITARAAFGKKCRHKDEFIAAMKTITELSGGFDIPDIFPSFKILHLLSGVKPALEKVHQKVDKILENTIEEHRENRKEISTNMLHKEDLVDVLLRVQESGDLEIPISRNTLKAVILEMFIGGTDTSSTVLEWAVSEMMKNPQLMEKAQTEVRKVLEGKSKITESELQQLDYMKLVIKETLRMHPPLPLLLPREAGEKCEIDGYDIPPKTKVIINAWAIGRHPEHWKNAECFKPERFRDSASDFKGTNLEYIPFGAGRRICPGTLFGIANVELPLAKLLFHFDWKLPDGIEANELDMTETFGSTVGRKNDLFLVAKPYISQSKD</sequence>
<dbReference type="SUPFAM" id="SSF48264">
    <property type="entry name" value="Cytochrome P450"/>
    <property type="match status" value="1"/>
</dbReference>
<dbReference type="PRINTS" id="PR00463">
    <property type="entry name" value="EP450I"/>
</dbReference>
<dbReference type="InterPro" id="IPR002401">
    <property type="entry name" value="Cyt_P450_E_grp-I"/>
</dbReference>
<dbReference type="Proteomes" id="UP000823775">
    <property type="component" value="Unassembled WGS sequence"/>
</dbReference>
<keyword evidence="2 6" id="KW-0349">Heme</keyword>
<dbReference type="PRINTS" id="PR00385">
    <property type="entry name" value="P450"/>
</dbReference>
<feature type="transmembrane region" description="Helical" evidence="7">
    <location>
        <begin position="6"/>
        <end position="25"/>
    </location>
</feature>
<dbReference type="PANTHER" id="PTHR47955:SF8">
    <property type="entry name" value="CYTOCHROME P450 71D11-LIKE"/>
    <property type="match status" value="1"/>
</dbReference>
<keyword evidence="9" id="KW-1185">Reference proteome</keyword>
<evidence type="ECO:0000256" key="3">
    <source>
        <dbReference type="ARBA" id="ARBA00022723"/>
    </source>
</evidence>
<name>A0ABS8RW81_DATST</name>
<evidence type="ECO:0000313" key="8">
    <source>
        <dbReference type="EMBL" id="MCD7450275.1"/>
    </source>
</evidence>
<keyword evidence="4 6" id="KW-0560">Oxidoreductase</keyword>
<gene>
    <name evidence="8" type="ORF">HAX54_004996</name>
</gene>
<dbReference type="PANTHER" id="PTHR47955">
    <property type="entry name" value="CYTOCHROME P450 FAMILY 71 PROTEIN"/>
    <property type="match status" value="1"/>
</dbReference>
<evidence type="ECO:0000256" key="1">
    <source>
        <dbReference type="ARBA" id="ARBA00010617"/>
    </source>
</evidence>
<dbReference type="InterPro" id="IPR001128">
    <property type="entry name" value="Cyt_P450"/>
</dbReference>